<dbReference type="InterPro" id="IPR007369">
    <property type="entry name" value="Peptidase_A22B_SPP"/>
</dbReference>
<feature type="region of interest" description="Disordered" evidence="8">
    <location>
        <begin position="519"/>
        <end position="543"/>
    </location>
</feature>
<keyword evidence="3 9" id="KW-0812">Transmembrane</keyword>
<evidence type="ECO:0000256" key="1">
    <source>
        <dbReference type="ARBA" id="ARBA00004337"/>
    </source>
</evidence>
<feature type="transmembrane region" description="Helical" evidence="9">
    <location>
        <begin position="901"/>
        <end position="923"/>
    </location>
</feature>
<dbReference type="Pfam" id="PF02225">
    <property type="entry name" value="PA"/>
    <property type="match status" value="1"/>
</dbReference>
<keyword evidence="5" id="KW-0378">Hydrolase</keyword>
<evidence type="ECO:0000256" key="5">
    <source>
        <dbReference type="ARBA" id="ARBA00022801"/>
    </source>
</evidence>
<dbReference type="Pfam" id="PF04258">
    <property type="entry name" value="Peptidase_A22B"/>
    <property type="match status" value="1"/>
</dbReference>
<dbReference type="CDD" id="cd00538">
    <property type="entry name" value="PA"/>
    <property type="match status" value="1"/>
</dbReference>
<dbReference type="Proteomes" id="UP001516023">
    <property type="component" value="Unassembled WGS sequence"/>
</dbReference>
<keyword evidence="10" id="KW-0732">Signal</keyword>
<dbReference type="Gene3D" id="3.50.30.30">
    <property type="match status" value="1"/>
</dbReference>
<dbReference type="InterPro" id="IPR046450">
    <property type="entry name" value="PA_dom_sf"/>
</dbReference>
<name>A0ABD3QB90_9STRA</name>
<evidence type="ECO:0000256" key="8">
    <source>
        <dbReference type="SAM" id="MobiDB-lite"/>
    </source>
</evidence>
<dbReference type="SUPFAM" id="SSF52025">
    <property type="entry name" value="PA domain"/>
    <property type="match status" value="1"/>
</dbReference>
<comment type="subcellular location">
    <subcellularLocation>
        <location evidence="1">Endosome membrane</location>
        <topology evidence="1">Multi-pass membrane protein</topology>
    </subcellularLocation>
</comment>
<comment type="caution">
    <text evidence="12">The sequence shown here is derived from an EMBL/GenBank/DDBJ whole genome shotgun (WGS) entry which is preliminary data.</text>
</comment>
<evidence type="ECO:0000256" key="9">
    <source>
        <dbReference type="SAM" id="Phobius"/>
    </source>
</evidence>
<dbReference type="GO" id="GO:0016787">
    <property type="term" value="F:hydrolase activity"/>
    <property type="evidence" value="ECO:0007669"/>
    <property type="project" value="UniProtKB-KW"/>
</dbReference>
<feature type="transmembrane region" description="Helical" evidence="9">
    <location>
        <begin position="929"/>
        <end position="946"/>
    </location>
</feature>
<dbReference type="GO" id="GO:0010008">
    <property type="term" value="C:endosome membrane"/>
    <property type="evidence" value="ECO:0007669"/>
    <property type="project" value="UniProtKB-SubCell"/>
</dbReference>
<evidence type="ECO:0000313" key="13">
    <source>
        <dbReference type="Proteomes" id="UP001516023"/>
    </source>
</evidence>
<dbReference type="SMART" id="SM00730">
    <property type="entry name" value="PSN"/>
    <property type="match status" value="1"/>
</dbReference>
<dbReference type="AlphaFoldDB" id="A0ABD3QB90"/>
<evidence type="ECO:0000256" key="4">
    <source>
        <dbReference type="ARBA" id="ARBA00022753"/>
    </source>
</evidence>
<keyword evidence="7 9" id="KW-0472">Membrane</keyword>
<evidence type="ECO:0000313" key="12">
    <source>
        <dbReference type="EMBL" id="KAL3797637.1"/>
    </source>
</evidence>
<proteinExistence type="inferred from homology"/>
<comment type="similarity">
    <text evidence="2">Belongs to the peptidase A22B family.</text>
</comment>
<accession>A0ABD3QB90</accession>
<feature type="transmembrane region" description="Helical" evidence="9">
    <location>
        <begin position="615"/>
        <end position="635"/>
    </location>
</feature>
<dbReference type="PANTHER" id="PTHR12174">
    <property type="entry name" value="SIGNAL PEPTIDE PEPTIDASE"/>
    <property type="match status" value="1"/>
</dbReference>
<dbReference type="InterPro" id="IPR006639">
    <property type="entry name" value="Preselin/SPP"/>
</dbReference>
<feature type="domain" description="PA" evidence="11">
    <location>
        <begin position="170"/>
        <end position="213"/>
    </location>
</feature>
<evidence type="ECO:0000256" key="3">
    <source>
        <dbReference type="ARBA" id="ARBA00022692"/>
    </source>
</evidence>
<protein>
    <recommendedName>
        <fullName evidence="11">PA domain-containing protein</fullName>
    </recommendedName>
</protein>
<reference evidence="12 13" key="1">
    <citation type="journal article" date="2020" name="G3 (Bethesda)">
        <title>Improved Reference Genome for Cyclotella cryptica CCMP332, a Model for Cell Wall Morphogenesis, Salinity Adaptation, and Lipid Production in Diatoms (Bacillariophyta).</title>
        <authorList>
            <person name="Roberts W.R."/>
            <person name="Downey K.M."/>
            <person name="Ruck E.C."/>
            <person name="Traller J.C."/>
            <person name="Alverson A.J."/>
        </authorList>
    </citation>
    <scope>NUCLEOTIDE SEQUENCE [LARGE SCALE GENOMIC DNA]</scope>
    <source>
        <strain evidence="12 13">CCMP332</strain>
    </source>
</reference>
<feature type="transmembrane region" description="Helical" evidence="9">
    <location>
        <begin position="815"/>
        <end position="835"/>
    </location>
</feature>
<feature type="compositionally biased region" description="Polar residues" evidence="8">
    <location>
        <begin position="571"/>
        <end position="590"/>
    </location>
</feature>
<keyword evidence="6 9" id="KW-1133">Transmembrane helix</keyword>
<feature type="transmembrane region" description="Helical" evidence="9">
    <location>
        <begin position="681"/>
        <end position="702"/>
    </location>
</feature>
<dbReference type="EMBL" id="JABMIG020000053">
    <property type="protein sequence ID" value="KAL3797637.1"/>
    <property type="molecule type" value="Genomic_DNA"/>
</dbReference>
<feature type="compositionally biased region" description="Low complexity" evidence="8">
    <location>
        <begin position="519"/>
        <end position="531"/>
    </location>
</feature>
<evidence type="ECO:0000259" key="11">
    <source>
        <dbReference type="Pfam" id="PF02225"/>
    </source>
</evidence>
<dbReference type="PANTHER" id="PTHR12174:SF75">
    <property type="entry name" value="SIGNAL PEPTIDE PEPTIDASE-LIKE 2"/>
    <property type="match status" value="1"/>
</dbReference>
<evidence type="ECO:0000256" key="2">
    <source>
        <dbReference type="ARBA" id="ARBA00006859"/>
    </source>
</evidence>
<feature type="signal peptide" evidence="10">
    <location>
        <begin position="1"/>
        <end position="25"/>
    </location>
</feature>
<dbReference type="InterPro" id="IPR003137">
    <property type="entry name" value="PA_domain"/>
</dbReference>
<evidence type="ECO:0000256" key="7">
    <source>
        <dbReference type="ARBA" id="ARBA00023136"/>
    </source>
</evidence>
<gene>
    <name evidence="12" type="ORF">HJC23_013469</name>
</gene>
<feature type="chain" id="PRO_5044812351" description="PA domain-containing protein" evidence="10">
    <location>
        <begin position="26"/>
        <end position="995"/>
    </location>
</feature>
<evidence type="ECO:0000256" key="6">
    <source>
        <dbReference type="ARBA" id="ARBA00022989"/>
    </source>
</evidence>
<keyword evidence="13" id="KW-1185">Reference proteome</keyword>
<sequence length="995" mass="108936">MAASTVVALWLLSSGAALFAPFAKAYTPTAYLDIRRTHSNVGGALSIDLATGLSFQIPAALEPCSCAVDNLPSTDASCSKNDVSVCVNIEYLFRIEATESDFAPQPPKGHRSYNTNPLGKSSQLPSAYSSFPVDEPPASDLLLCNEANGISNYLNPVGTVDVQDVGYLYKKYVLVPRGQCSFEAKARSAQRLGAAGIMIFNTLESRYEAIDPNKEYTDDSHPDWGNIQWPEDRADYECGDRPARDGIGLRFEVQTSSLHWTPPPYADNNLMSGWVNEGSWCAKDFESKGGTADEFRKACPSERCLVTGKNVSDDGSVMEACCAWDIPITMQSDGIDDGDAVPQSEEEKIVIPVLFLTMDDGEMLNQVILDAMDSANLEGLGDITYISVVPYARWYPEFHYSTIVLWAMAVFTLWISCYESASEYRKSWKNINTALNEGLLVFSRSSVIPSSHLASAVGGGRERTDTDETVDLAEDVELEVEMPATNVVGNGESVSQHNDVAQDSNFQIDEECEPNADDTLNAATATPPDNAFPGSRNSNIDDDTLHTDAESVFSETVERMDAIGAVGPTTDGASGTSSNAQGEQLQTQRVNAQSLLRSRPPTASERRVELHAMHAFFFVLCASAFLLLLFFFNLFKLVTVAYGLGGSSCMSQIIFQPLYTRVLKEKHFQKEIKLPSFLGRWTAIDVISSLSAYSIGIVWIVIAFSSVQPLYSTYYWVVQDVMGVSYCIFVLGIIQINTIMVGTILLALVFFYDIFYVFISPYIFGTSVMVDVAMGGKHGDPAFCYKYPSDYRCTGSQAPLPMMLVFPWLLDYREGFSMIGLGDIVLPGLLISFAARYDGAKFLTRKCSEASSGVPNQTSDDNVDEGTEAVADDMEYTPPLTRKQVIINNSWAFLKGLKKGYFGPMMVAYAIGLSAAYVAVYGMQRGQPALLYIVPACLLTMFALGMRKRQLSDLWGGPKVMRKANRMVALADKIPEFRAAAATAPRSNLPQSAVV</sequence>
<feature type="region of interest" description="Disordered" evidence="8">
    <location>
        <begin position="565"/>
        <end position="590"/>
    </location>
</feature>
<keyword evidence="4" id="KW-0967">Endosome</keyword>
<evidence type="ECO:0000256" key="10">
    <source>
        <dbReference type="SAM" id="SignalP"/>
    </source>
</evidence>
<organism evidence="12 13">
    <name type="scientific">Cyclotella cryptica</name>
    <dbReference type="NCBI Taxonomy" id="29204"/>
    <lineage>
        <taxon>Eukaryota</taxon>
        <taxon>Sar</taxon>
        <taxon>Stramenopiles</taxon>
        <taxon>Ochrophyta</taxon>
        <taxon>Bacillariophyta</taxon>
        <taxon>Coscinodiscophyceae</taxon>
        <taxon>Thalassiosirophycidae</taxon>
        <taxon>Stephanodiscales</taxon>
        <taxon>Stephanodiscaceae</taxon>
        <taxon>Cyclotella</taxon>
    </lineage>
</organism>